<protein>
    <submittedName>
        <fullName evidence="2">IgGFc_binding domain-containing protein</fullName>
    </submittedName>
</protein>
<dbReference type="WBParaSite" id="RSKR_0000525100.1">
    <property type="protein sequence ID" value="RSKR_0000525100.1"/>
    <property type="gene ID" value="RSKR_0000525100"/>
</dbReference>
<sequence>MGRKLAESYPNLKKLNITFSEKFDFDPILPFLLCLNYLYAAQDSDGTYFVTSFPWFSEPNPNNIGITLNFFNNAAQKNIVTISYWFVATKIKETQTVALDANAVGSTNLFFRDVVKDFLDFSKEHSLIPDPRIIISSQYSIKVISRIFNQATGLGDAEMIPSSAIAQLNYLVQLPPANPGATQIIHILGSDTTDATVNVYHFIDGTYYQTYILNVKKEFGSYQNVITTFAADPKRRHAFSIYSDKAIYVIGAVSHINLLSTSVTNDPATADSITDYGMMHFYPLHYFDCTYSFFLGSEDRRMLTSDYTKSVYVTPPRNNACIDQLPINVFRQVTGNKPSIVHLQNFVASTMTLTPNNQGGTSSLLSYTPWIRFGGLRGTTADTLDQLFSAFLHYVPETSQFVTGSVNLATFSPNSIIEVYADSTVTSTSFYLDGLFVDGTMFKSSSKIAFFDGKYNVFTILVKNAGFHVLRVAGTGTYVAYVMGDNVKDLTGSYGYVAGYNINKLAVYNTGPGTQKPPVTTTKGSSMAERSLLTILFASILLNV</sequence>
<evidence type="ECO:0000313" key="2">
    <source>
        <dbReference type="WBParaSite" id="RSKR_0000525100.1"/>
    </source>
</evidence>
<name>A0AC35TXP0_9BILA</name>
<reference evidence="2" key="1">
    <citation type="submission" date="2016-11" db="UniProtKB">
        <authorList>
            <consortium name="WormBaseParasite"/>
        </authorList>
    </citation>
    <scope>IDENTIFICATION</scope>
    <source>
        <strain evidence="2">KR3021</strain>
    </source>
</reference>
<dbReference type="Proteomes" id="UP000095286">
    <property type="component" value="Unplaced"/>
</dbReference>
<evidence type="ECO:0000313" key="1">
    <source>
        <dbReference type="Proteomes" id="UP000095286"/>
    </source>
</evidence>
<proteinExistence type="predicted"/>
<accession>A0AC35TXP0</accession>
<organism evidence="1 2">
    <name type="scientific">Rhabditophanes sp. KR3021</name>
    <dbReference type="NCBI Taxonomy" id="114890"/>
    <lineage>
        <taxon>Eukaryota</taxon>
        <taxon>Metazoa</taxon>
        <taxon>Ecdysozoa</taxon>
        <taxon>Nematoda</taxon>
        <taxon>Chromadorea</taxon>
        <taxon>Rhabditida</taxon>
        <taxon>Tylenchina</taxon>
        <taxon>Panagrolaimomorpha</taxon>
        <taxon>Strongyloidoidea</taxon>
        <taxon>Alloionematidae</taxon>
        <taxon>Rhabditophanes</taxon>
    </lineage>
</organism>